<feature type="region of interest" description="Disordered" evidence="1">
    <location>
        <begin position="118"/>
        <end position="141"/>
    </location>
</feature>
<feature type="compositionally biased region" description="Basic and acidic residues" evidence="1">
    <location>
        <begin position="26"/>
        <end position="39"/>
    </location>
</feature>
<organism evidence="2 3">
    <name type="scientific">Gordonia paraffinivorans</name>
    <dbReference type="NCBI Taxonomy" id="175628"/>
    <lineage>
        <taxon>Bacteria</taxon>
        <taxon>Bacillati</taxon>
        <taxon>Actinomycetota</taxon>
        <taxon>Actinomycetes</taxon>
        <taxon>Mycobacteriales</taxon>
        <taxon>Gordoniaceae</taxon>
        <taxon>Gordonia</taxon>
    </lineage>
</organism>
<reference evidence="2 3" key="1">
    <citation type="submission" date="2019-02" db="EMBL/GenBank/DDBJ databases">
        <authorList>
            <consortium name="Pathogen Informatics"/>
        </authorList>
    </citation>
    <scope>NUCLEOTIDE SEQUENCE [LARGE SCALE GENOMIC DNA]</scope>
    <source>
        <strain evidence="2 3">3012STDY6756503</strain>
    </source>
</reference>
<dbReference type="Proteomes" id="UP000360750">
    <property type="component" value="Unassembled WGS sequence"/>
</dbReference>
<evidence type="ECO:0000313" key="3">
    <source>
        <dbReference type="Proteomes" id="UP000360750"/>
    </source>
</evidence>
<sequence length="141" mass="14689">MAENSYSSPAPEPQKGATGSGTGAEDAAHTEAENVRDLQDIPAIEVITRSIVMLMSASAEKLGLAEGTPEDKIDLPEARVLINALAGLVDASKADLGIHAAPIRDGLKSLQLAFREASAYPDEPGEGPGEKYTGPVRAPRK</sequence>
<comment type="caution">
    <text evidence="2">The sequence shown here is derived from an EMBL/GenBank/DDBJ whole genome shotgun (WGS) entry which is preliminary data.</text>
</comment>
<name>A0ABD7UWQ2_9ACTN</name>
<evidence type="ECO:0008006" key="4">
    <source>
        <dbReference type="Google" id="ProtNLM"/>
    </source>
</evidence>
<dbReference type="RefSeq" id="WP_006901973.1">
    <property type="nucleotide sequence ID" value="NZ_CAACYD010000001.1"/>
</dbReference>
<gene>
    <name evidence="2" type="ORF">NCTC8139_00022</name>
</gene>
<proteinExistence type="predicted"/>
<evidence type="ECO:0000313" key="2">
    <source>
        <dbReference type="EMBL" id="VFA80840.1"/>
    </source>
</evidence>
<accession>A0ABD7UWQ2</accession>
<evidence type="ECO:0000256" key="1">
    <source>
        <dbReference type="SAM" id="MobiDB-lite"/>
    </source>
</evidence>
<dbReference type="InterPro" id="IPR014995">
    <property type="entry name" value="DUF1844"/>
</dbReference>
<dbReference type="EMBL" id="CAACYD010000001">
    <property type="protein sequence ID" value="VFA80840.1"/>
    <property type="molecule type" value="Genomic_DNA"/>
</dbReference>
<dbReference type="GeneID" id="60748084"/>
<protein>
    <recommendedName>
        <fullName evidence="4">Recombinase RecA</fullName>
    </recommendedName>
</protein>
<dbReference type="Pfam" id="PF08899">
    <property type="entry name" value="DUF1844"/>
    <property type="match status" value="1"/>
</dbReference>
<feature type="region of interest" description="Disordered" evidence="1">
    <location>
        <begin position="1"/>
        <end position="39"/>
    </location>
</feature>
<dbReference type="AlphaFoldDB" id="A0ABD7UWQ2"/>